<evidence type="ECO:0000256" key="4">
    <source>
        <dbReference type="ARBA" id="ARBA00022692"/>
    </source>
</evidence>
<evidence type="ECO:0000256" key="3">
    <source>
        <dbReference type="ARBA" id="ARBA00022475"/>
    </source>
</evidence>
<reference evidence="10 11" key="1">
    <citation type="submission" date="2017-09" db="EMBL/GenBank/DDBJ databases">
        <title>Complete genome sequence of Verrucomicrobial strain HZ-65, isolated from freshwater.</title>
        <authorList>
            <person name="Choi A."/>
        </authorList>
    </citation>
    <scope>NUCLEOTIDE SEQUENCE [LARGE SCALE GENOMIC DNA]</scope>
    <source>
        <strain evidence="10 11">HZ-65</strain>
    </source>
</reference>
<keyword evidence="11" id="KW-1185">Reference proteome</keyword>
<dbReference type="EMBL" id="CP023344">
    <property type="protein sequence ID" value="ATC66176.1"/>
    <property type="molecule type" value="Genomic_DNA"/>
</dbReference>
<comment type="subcellular location">
    <subcellularLocation>
        <location evidence="1">Cell membrane</location>
        <topology evidence="1">Multi-pass membrane protein</topology>
    </subcellularLocation>
</comment>
<feature type="transmembrane region" description="Helical" evidence="7">
    <location>
        <begin position="20"/>
        <end position="43"/>
    </location>
</feature>
<dbReference type="GO" id="GO:0098797">
    <property type="term" value="C:plasma membrane protein complex"/>
    <property type="evidence" value="ECO:0007669"/>
    <property type="project" value="TreeGrafter"/>
</dbReference>
<evidence type="ECO:0000259" key="9">
    <source>
        <dbReference type="Pfam" id="PF12704"/>
    </source>
</evidence>
<dbReference type="Proteomes" id="UP000217265">
    <property type="component" value="Chromosome"/>
</dbReference>
<keyword evidence="3" id="KW-1003">Cell membrane</keyword>
<gene>
    <name evidence="10" type="ORF">CMV30_15355</name>
</gene>
<protein>
    <submittedName>
        <fullName evidence="10">ABC transporter permease</fullName>
    </submittedName>
</protein>
<evidence type="ECO:0000256" key="2">
    <source>
        <dbReference type="ARBA" id="ARBA00005236"/>
    </source>
</evidence>
<dbReference type="InterPro" id="IPR025857">
    <property type="entry name" value="MacB_PCD"/>
</dbReference>
<dbReference type="PANTHER" id="PTHR30489">
    <property type="entry name" value="LIPOPROTEIN-RELEASING SYSTEM TRANSMEMBRANE PROTEIN LOLE"/>
    <property type="match status" value="1"/>
</dbReference>
<comment type="similarity">
    <text evidence="2">Belongs to the ABC-4 integral membrane protein family. LolC/E subfamily.</text>
</comment>
<dbReference type="PANTHER" id="PTHR30489:SF0">
    <property type="entry name" value="LIPOPROTEIN-RELEASING SYSTEM TRANSMEMBRANE PROTEIN LOLE"/>
    <property type="match status" value="1"/>
</dbReference>
<evidence type="ECO:0000256" key="5">
    <source>
        <dbReference type="ARBA" id="ARBA00022989"/>
    </source>
</evidence>
<feature type="transmembrane region" description="Helical" evidence="7">
    <location>
        <begin position="310"/>
        <end position="336"/>
    </location>
</feature>
<evidence type="ECO:0000256" key="6">
    <source>
        <dbReference type="ARBA" id="ARBA00023136"/>
    </source>
</evidence>
<feature type="domain" description="MacB-like periplasmic core" evidence="9">
    <location>
        <begin position="23"/>
        <end position="237"/>
    </location>
</feature>
<evidence type="ECO:0000259" key="8">
    <source>
        <dbReference type="Pfam" id="PF02687"/>
    </source>
</evidence>
<feature type="transmembrane region" description="Helical" evidence="7">
    <location>
        <begin position="267"/>
        <end position="290"/>
    </location>
</feature>
<dbReference type="Pfam" id="PF02687">
    <property type="entry name" value="FtsX"/>
    <property type="match status" value="1"/>
</dbReference>
<dbReference type="Pfam" id="PF12704">
    <property type="entry name" value="MacB_PCD"/>
    <property type="match status" value="1"/>
</dbReference>
<keyword evidence="4 7" id="KW-0812">Transmembrane</keyword>
<evidence type="ECO:0000256" key="1">
    <source>
        <dbReference type="ARBA" id="ARBA00004651"/>
    </source>
</evidence>
<dbReference type="AlphaFoldDB" id="A0A290QIL1"/>
<name>A0A290QIL1_9BACT</name>
<sequence length="410" mass="44419">MPWYLYLALKQLFPTGKRLTFFTVISVLGVTLGVWVMIVFPGVMGGFGHKYRGLIVDTQGDIQVRASGLVRSAEVLQHLAKIPGVIASTPFAEGIVMLSNGNRPSFPGIQGIDLGHVEDVIPLRRHIVRGSLDDLDDDTVILSAGLANSIGAWIGSKVQVVSPATLEKMQRDEVMLPTELTVVGIFEIGHQQLDSSVAIVTLRRMQDLYDLGKNVHGFNVKLSPNEDVIEAAKRINATLPPMSGLRARTWMEANESFLLALQFEKMMVTLITAFVTLVAVFLITSLLLTSIVRRTKEIGVLASLGAKPTQVALCFCFQGMLVGVFGTVLGVTLGLLTLKNVDAILQGLLRIAGDWEAMVAIYQFSQVPAYITASEIVSVCAYVVGLSTLAGFIAAWRAAKLKPVEALRSE</sequence>
<dbReference type="InterPro" id="IPR003838">
    <property type="entry name" value="ABC3_permease_C"/>
</dbReference>
<dbReference type="GO" id="GO:0044874">
    <property type="term" value="P:lipoprotein localization to outer membrane"/>
    <property type="evidence" value="ECO:0007669"/>
    <property type="project" value="TreeGrafter"/>
</dbReference>
<dbReference type="OrthoDB" id="9808461at2"/>
<evidence type="ECO:0000313" key="10">
    <source>
        <dbReference type="EMBL" id="ATC66176.1"/>
    </source>
</evidence>
<evidence type="ECO:0000313" key="11">
    <source>
        <dbReference type="Proteomes" id="UP000217265"/>
    </source>
</evidence>
<proteinExistence type="inferred from homology"/>
<evidence type="ECO:0000256" key="7">
    <source>
        <dbReference type="SAM" id="Phobius"/>
    </source>
</evidence>
<feature type="transmembrane region" description="Helical" evidence="7">
    <location>
        <begin position="376"/>
        <end position="399"/>
    </location>
</feature>
<keyword evidence="6 7" id="KW-0472">Membrane</keyword>
<keyword evidence="5 7" id="KW-1133">Transmembrane helix</keyword>
<feature type="domain" description="ABC3 transporter permease C-terminal" evidence="8">
    <location>
        <begin position="270"/>
        <end position="403"/>
    </location>
</feature>
<accession>A0A290QIL1</accession>
<dbReference type="InterPro" id="IPR051447">
    <property type="entry name" value="Lipoprotein-release_system"/>
</dbReference>
<dbReference type="KEGG" id="vbh:CMV30_15355"/>
<organism evidence="10 11">
    <name type="scientific">Nibricoccus aquaticus</name>
    <dbReference type="NCBI Taxonomy" id="2576891"/>
    <lineage>
        <taxon>Bacteria</taxon>
        <taxon>Pseudomonadati</taxon>
        <taxon>Verrucomicrobiota</taxon>
        <taxon>Opitutia</taxon>
        <taxon>Opitutales</taxon>
        <taxon>Opitutaceae</taxon>
        <taxon>Nibricoccus</taxon>
    </lineage>
</organism>